<proteinExistence type="predicted"/>
<sequence length="319" mass="36782">MKNEVLNYKPIIDSYCFVKEDDEGLTFFNRDTYINFHGGSVEDIFALIPLLTGKLSTEQLAEKLELPIEYMCDIIKLLDEKNIIKNYDLQEKYKFMDKELQRYERFISNLTGSLSSAFEGIEAIYTKKIVLMGNEELQESVRKACGTKFSFLEMSQIQNASLIIAVDFCENENLFSEANELSKCYKVPFLRGVVQEQYFSIGPIFISNETGCYNCFLSRKITNYENSYLSYKYMKKYNSEWNETHVGVIPGTIEMLSFNILSFIMKYFSDCMPCEIIGKEFTYNVFNLSSNLNPVLKVPGCSICAGVNKNIMKDFVLNS</sequence>
<dbReference type="AlphaFoldDB" id="A0AAN0W871"/>
<evidence type="ECO:0008006" key="3">
    <source>
        <dbReference type="Google" id="ProtNLM"/>
    </source>
</evidence>
<gene>
    <name evidence="1" type="ORF">AK40_4699</name>
</gene>
<dbReference type="EMBL" id="CP009641">
    <property type="protein sequence ID" value="AJI12519.1"/>
    <property type="molecule type" value="Genomic_DNA"/>
</dbReference>
<dbReference type="RefSeq" id="WP_001995348.1">
    <property type="nucleotide sequence ID" value="NZ_CP009641.1"/>
</dbReference>
<name>A0AAN0W871_BACCE</name>
<protein>
    <recommendedName>
        <fullName evidence="3">Bacteriocin biosynthesis cyclodehydratase domain protein</fullName>
    </recommendedName>
</protein>
<dbReference type="Proteomes" id="UP000031861">
    <property type="component" value="Chromosome"/>
</dbReference>
<organism evidence="1 2">
    <name type="scientific">Bacillus cereus 03BB108</name>
    <dbReference type="NCBI Taxonomy" id="451709"/>
    <lineage>
        <taxon>Bacteria</taxon>
        <taxon>Bacillati</taxon>
        <taxon>Bacillota</taxon>
        <taxon>Bacilli</taxon>
        <taxon>Bacillales</taxon>
        <taxon>Bacillaceae</taxon>
        <taxon>Bacillus</taxon>
        <taxon>Bacillus cereus group</taxon>
    </lineage>
</organism>
<evidence type="ECO:0000313" key="2">
    <source>
        <dbReference type="Proteomes" id="UP000031861"/>
    </source>
</evidence>
<accession>A0AAN0W871</accession>
<evidence type="ECO:0000313" key="1">
    <source>
        <dbReference type="EMBL" id="AJI12519.1"/>
    </source>
</evidence>
<reference evidence="1 2" key="1">
    <citation type="journal article" date="2015" name="Genome Announc.">
        <title>Complete genome sequences for 35 biothreat assay-relevant bacillus species.</title>
        <authorList>
            <person name="Johnson S.L."/>
            <person name="Daligault H.E."/>
            <person name="Davenport K.W."/>
            <person name="Jaissle J."/>
            <person name="Frey K.G."/>
            <person name="Ladner J.T."/>
            <person name="Broomall S.M."/>
            <person name="Bishop-Lilly K.A."/>
            <person name="Bruce D.C."/>
            <person name="Gibbons H.S."/>
            <person name="Coyne S.R."/>
            <person name="Lo C.C."/>
            <person name="Meincke L."/>
            <person name="Munk A.C."/>
            <person name="Koroleva G.I."/>
            <person name="Rosenzweig C.N."/>
            <person name="Palacios G.F."/>
            <person name="Redden C.L."/>
            <person name="Minogue T.D."/>
            <person name="Chain P.S."/>
        </authorList>
    </citation>
    <scope>NUCLEOTIDE SEQUENCE [LARGE SCALE GENOMIC DNA]</scope>
    <source>
        <strain evidence="1 2">03BB108</strain>
    </source>
</reference>
<dbReference type="Gene3D" id="3.40.50.720">
    <property type="entry name" value="NAD(P)-binding Rossmann-like Domain"/>
    <property type="match status" value="1"/>
</dbReference>